<evidence type="ECO:0000256" key="1">
    <source>
        <dbReference type="SAM" id="MobiDB-lite"/>
    </source>
</evidence>
<feature type="region of interest" description="Disordered" evidence="1">
    <location>
        <begin position="54"/>
        <end position="79"/>
    </location>
</feature>
<proteinExistence type="predicted"/>
<evidence type="ECO:0000313" key="3">
    <source>
        <dbReference type="Proteomes" id="UP001165092"/>
    </source>
</evidence>
<dbReference type="Proteomes" id="UP001165092">
    <property type="component" value="Unassembled WGS sequence"/>
</dbReference>
<dbReference type="RefSeq" id="WP_285757144.1">
    <property type="nucleotide sequence ID" value="NZ_BSQG01000001.1"/>
</dbReference>
<reference evidence="2" key="1">
    <citation type="submission" date="2023-02" db="EMBL/GenBank/DDBJ databases">
        <title>Nocardiopsis ansamitocini NBRC 112285.</title>
        <authorList>
            <person name="Ichikawa N."/>
            <person name="Sato H."/>
            <person name="Tonouchi N."/>
        </authorList>
    </citation>
    <scope>NUCLEOTIDE SEQUENCE</scope>
    <source>
        <strain evidence="2">NBRC 112285</strain>
    </source>
</reference>
<evidence type="ECO:0000313" key="2">
    <source>
        <dbReference type="EMBL" id="GLU46294.1"/>
    </source>
</evidence>
<accession>A0A9W6UH61</accession>
<protein>
    <submittedName>
        <fullName evidence="2">Uncharacterized protein</fullName>
    </submittedName>
</protein>
<gene>
    <name evidence="2" type="ORF">Nans01_06450</name>
</gene>
<sequence>MQTYDLHKFLGEVRDILERDGIRPQRGDDQPLPEVAAGMLLRAYGVEPVMNPVDGLRNSMDKPWVDEDESRSSGTDTSR</sequence>
<keyword evidence="3" id="KW-1185">Reference proteome</keyword>
<dbReference type="AlphaFoldDB" id="A0A9W6UH61"/>
<dbReference type="EMBL" id="BSQG01000001">
    <property type="protein sequence ID" value="GLU46294.1"/>
    <property type="molecule type" value="Genomic_DNA"/>
</dbReference>
<comment type="caution">
    <text evidence="2">The sequence shown here is derived from an EMBL/GenBank/DDBJ whole genome shotgun (WGS) entry which is preliminary data.</text>
</comment>
<name>A0A9W6UH61_9ACTN</name>
<organism evidence="2 3">
    <name type="scientific">Nocardiopsis ansamitocini</name>
    <dbReference type="NCBI Taxonomy" id="1670832"/>
    <lineage>
        <taxon>Bacteria</taxon>
        <taxon>Bacillati</taxon>
        <taxon>Actinomycetota</taxon>
        <taxon>Actinomycetes</taxon>
        <taxon>Streptosporangiales</taxon>
        <taxon>Nocardiopsidaceae</taxon>
        <taxon>Nocardiopsis</taxon>
    </lineage>
</organism>